<accession>A0A9P5P0Q9</accession>
<keyword evidence="3" id="KW-1185">Reference proteome</keyword>
<dbReference type="GO" id="GO:0003697">
    <property type="term" value="F:single-stranded DNA binding"/>
    <property type="evidence" value="ECO:0007669"/>
    <property type="project" value="InterPro"/>
</dbReference>
<dbReference type="GO" id="GO:0005634">
    <property type="term" value="C:nucleus"/>
    <property type="evidence" value="ECO:0007669"/>
    <property type="project" value="TreeGrafter"/>
</dbReference>
<organism evidence="2 3">
    <name type="scientific">Gymnopilus junonius</name>
    <name type="common">Spectacular rustgill mushroom</name>
    <name type="synonym">Gymnopilus spectabilis subsp. junonius</name>
    <dbReference type="NCBI Taxonomy" id="109634"/>
    <lineage>
        <taxon>Eukaryota</taxon>
        <taxon>Fungi</taxon>
        <taxon>Dikarya</taxon>
        <taxon>Basidiomycota</taxon>
        <taxon>Agaricomycotina</taxon>
        <taxon>Agaricomycetes</taxon>
        <taxon>Agaricomycetidae</taxon>
        <taxon>Agaricales</taxon>
        <taxon>Agaricineae</taxon>
        <taxon>Hymenogastraceae</taxon>
        <taxon>Gymnopilus</taxon>
    </lineage>
</organism>
<dbReference type="EMBL" id="JADNYJ010000005">
    <property type="protein sequence ID" value="KAF8911188.1"/>
    <property type="molecule type" value="Genomic_DNA"/>
</dbReference>
<feature type="compositionally biased region" description="Polar residues" evidence="1">
    <location>
        <begin position="189"/>
        <end position="200"/>
    </location>
</feature>
<dbReference type="GO" id="GO:0006513">
    <property type="term" value="P:protein monoubiquitination"/>
    <property type="evidence" value="ECO:0007669"/>
    <property type="project" value="InterPro"/>
</dbReference>
<name>A0A9P5P0Q9_GYMJU</name>
<comment type="caution">
    <text evidence="2">The sequence shown here is derived from an EMBL/GenBank/DDBJ whole genome shotgun (WGS) entry which is preliminary data.</text>
</comment>
<sequence>ADAFVPCPICKKKVQFRKINAHMDKNCRDAPTSDNAVASWSKIMGGGQNGHPKGKNKKKASDSDDEHPLPLSTYTTLKDRQLKDMLSESDLPLAGDRANWEQRHQKWVMLFNANLDRSLPNRKTKVELRKELKKWEEERPKKKKHGITDVKGYQIEHKSEFTRLVEVARASRQSKPPEASKSSSPASFLDQTHPLSSLTGNIIVDFEGEGEHGKGPEGP</sequence>
<dbReference type="PANTHER" id="PTHR14134">
    <property type="entry name" value="E3 UBIQUITIN-PROTEIN LIGASE RAD18"/>
    <property type="match status" value="1"/>
</dbReference>
<feature type="region of interest" description="Disordered" evidence="1">
    <location>
        <begin position="40"/>
        <end position="73"/>
    </location>
</feature>
<evidence type="ECO:0008006" key="4">
    <source>
        <dbReference type="Google" id="ProtNLM"/>
    </source>
</evidence>
<evidence type="ECO:0000313" key="3">
    <source>
        <dbReference type="Proteomes" id="UP000724874"/>
    </source>
</evidence>
<gene>
    <name evidence="2" type="ORF">CPB84DRAFT_1672006</name>
</gene>
<protein>
    <recommendedName>
        <fullName evidence="4">UBZ4-type domain-containing protein</fullName>
    </recommendedName>
</protein>
<dbReference type="AlphaFoldDB" id="A0A9P5P0Q9"/>
<feature type="region of interest" description="Disordered" evidence="1">
    <location>
        <begin position="167"/>
        <end position="219"/>
    </location>
</feature>
<evidence type="ECO:0000256" key="1">
    <source>
        <dbReference type="SAM" id="MobiDB-lite"/>
    </source>
</evidence>
<dbReference type="Proteomes" id="UP000724874">
    <property type="component" value="Unassembled WGS sequence"/>
</dbReference>
<dbReference type="GO" id="GO:0097505">
    <property type="term" value="C:Rad6-Rad18 complex"/>
    <property type="evidence" value="ECO:0007669"/>
    <property type="project" value="TreeGrafter"/>
</dbReference>
<dbReference type="GO" id="GO:0006301">
    <property type="term" value="P:DNA damage tolerance"/>
    <property type="evidence" value="ECO:0007669"/>
    <property type="project" value="InterPro"/>
</dbReference>
<evidence type="ECO:0000313" key="2">
    <source>
        <dbReference type="EMBL" id="KAF8911188.1"/>
    </source>
</evidence>
<feature type="non-terminal residue" evidence="2">
    <location>
        <position position="1"/>
    </location>
</feature>
<feature type="compositionally biased region" description="Basic and acidic residues" evidence="1">
    <location>
        <begin position="59"/>
        <end position="68"/>
    </location>
</feature>
<dbReference type="OrthoDB" id="9049620at2759"/>
<dbReference type="GO" id="GO:0061630">
    <property type="term" value="F:ubiquitin protein ligase activity"/>
    <property type="evidence" value="ECO:0007669"/>
    <property type="project" value="InterPro"/>
</dbReference>
<proteinExistence type="predicted"/>
<feature type="compositionally biased region" description="Low complexity" evidence="1">
    <location>
        <begin position="174"/>
        <end position="187"/>
    </location>
</feature>
<dbReference type="PANTHER" id="PTHR14134:SF2">
    <property type="entry name" value="E3 UBIQUITIN-PROTEIN LIGASE RAD18"/>
    <property type="match status" value="1"/>
</dbReference>
<feature type="compositionally biased region" description="Basic and acidic residues" evidence="1">
    <location>
        <begin position="209"/>
        <end position="219"/>
    </location>
</feature>
<reference evidence="2" key="1">
    <citation type="submission" date="2020-11" db="EMBL/GenBank/DDBJ databases">
        <authorList>
            <consortium name="DOE Joint Genome Institute"/>
            <person name="Ahrendt S."/>
            <person name="Riley R."/>
            <person name="Andreopoulos W."/>
            <person name="LaButti K."/>
            <person name="Pangilinan J."/>
            <person name="Ruiz-duenas F.J."/>
            <person name="Barrasa J.M."/>
            <person name="Sanchez-Garcia M."/>
            <person name="Camarero S."/>
            <person name="Miyauchi S."/>
            <person name="Serrano A."/>
            <person name="Linde D."/>
            <person name="Babiker R."/>
            <person name="Drula E."/>
            <person name="Ayuso-Fernandez I."/>
            <person name="Pacheco R."/>
            <person name="Padilla G."/>
            <person name="Ferreira P."/>
            <person name="Barriuso J."/>
            <person name="Kellner H."/>
            <person name="Castanera R."/>
            <person name="Alfaro M."/>
            <person name="Ramirez L."/>
            <person name="Pisabarro A.G."/>
            <person name="Kuo A."/>
            <person name="Tritt A."/>
            <person name="Lipzen A."/>
            <person name="He G."/>
            <person name="Yan M."/>
            <person name="Ng V."/>
            <person name="Cullen D."/>
            <person name="Martin F."/>
            <person name="Rosso M.-N."/>
            <person name="Henrissat B."/>
            <person name="Hibbett D."/>
            <person name="Martinez A.T."/>
            <person name="Grigoriev I.V."/>
        </authorList>
    </citation>
    <scope>NUCLEOTIDE SEQUENCE</scope>
    <source>
        <strain evidence="2">AH 44721</strain>
    </source>
</reference>
<dbReference type="InterPro" id="IPR039577">
    <property type="entry name" value="Rad18"/>
</dbReference>